<feature type="repeat" description="ANK" evidence="3">
    <location>
        <begin position="402"/>
        <end position="434"/>
    </location>
</feature>
<dbReference type="PROSITE" id="PS50017">
    <property type="entry name" value="DEATH_DOMAIN"/>
    <property type="match status" value="1"/>
</dbReference>
<evidence type="ECO:0000259" key="4">
    <source>
        <dbReference type="PROSITE" id="PS50017"/>
    </source>
</evidence>
<dbReference type="Pfam" id="PF12796">
    <property type="entry name" value="Ank_2"/>
    <property type="match status" value="3"/>
</dbReference>
<dbReference type="SUPFAM" id="SSF48403">
    <property type="entry name" value="Ankyrin repeat"/>
    <property type="match status" value="1"/>
</dbReference>
<evidence type="ECO:0000256" key="3">
    <source>
        <dbReference type="PROSITE-ProRule" id="PRU00023"/>
    </source>
</evidence>
<dbReference type="PROSITE" id="PS51257">
    <property type="entry name" value="PROKAR_LIPOPROTEIN"/>
    <property type="match status" value="1"/>
</dbReference>
<dbReference type="EMBL" id="AKCR02000050">
    <property type="protein sequence ID" value="PKK23442.1"/>
    <property type="molecule type" value="Genomic_DNA"/>
</dbReference>
<dbReference type="PANTHER" id="PTHR24198:SF165">
    <property type="entry name" value="ANKYRIN REPEAT-CONTAINING PROTEIN-RELATED"/>
    <property type="match status" value="1"/>
</dbReference>
<feature type="repeat" description="ANK" evidence="3">
    <location>
        <begin position="303"/>
        <end position="335"/>
    </location>
</feature>
<gene>
    <name evidence="5" type="primary">ANKDD1B</name>
    <name evidence="5" type="ORF">A306_00009873</name>
</gene>
<evidence type="ECO:0000256" key="1">
    <source>
        <dbReference type="ARBA" id="ARBA00022737"/>
    </source>
</evidence>
<sequence length="595" mass="66165">MFKEEEDCEISSGDRASRWGAAGVALTGCAGLAGCAQPTHSPRNRFVRASTRHLPRCPSLGPLPSGEEEEKPKAVMKGLSRLLHTAEDATHGAAAASHDGLLPDEREFQYAAKMNNLETMEKLFKKNVNMNAVDTLKRTAFHFAVARSHISAVDFLLHHKARLDIADQHGLTVIHLAAWNGNLDIMRKLVKAGADQKAKNEEGMNVLHFAAQNNSVKIVDYFLQDLHLNELNKPDGKGKKPFLLASEKGHVDMIKNLITLKLFTSEKDKEGNTALHLAAKNGHSKVVEILLEQWEEINELNQKGETPFYLSVEGGHEKCAELLLEAGSDINILTHNNSSALQIAIQNGHLCLVTFLIDKNIDLAPKPEQKNSSLHLAVMSNQLPVVKSLLDSNHDINALNHRQETPLHLAADLGNVELVEVLLKAGCKLKTTDKHGKTALAVASRSNHALIVDMIIKAERYYAMKQENPADSDDGSHFGLSFKQDHSTQTKQIRSALWNLAYNQLKPQEWKKLAQCWKFTDEQIKAIEEQWTGKKSYKEHGNRMLLIWLHGILLAHQNPVKHIYEDLVDAGFRPLAEKIRAASSADMDSRKCVIS</sequence>
<feature type="repeat" description="ANK" evidence="3">
    <location>
        <begin position="270"/>
        <end position="302"/>
    </location>
</feature>
<reference evidence="5 6" key="1">
    <citation type="journal article" date="2013" name="Science">
        <title>Genomic diversity and evolution of the head crest in the rock pigeon.</title>
        <authorList>
            <person name="Shapiro M.D."/>
            <person name="Kronenberg Z."/>
            <person name="Li C."/>
            <person name="Domyan E.T."/>
            <person name="Pan H."/>
            <person name="Campbell M."/>
            <person name="Tan H."/>
            <person name="Huff C.D."/>
            <person name="Hu H."/>
            <person name="Vickrey A.I."/>
            <person name="Nielsen S.C."/>
            <person name="Stringham S.A."/>
            <person name="Hu H."/>
            <person name="Willerslev E."/>
            <person name="Gilbert M.T."/>
            <person name="Yandell M."/>
            <person name="Zhang G."/>
            <person name="Wang J."/>
        </authorList>
    </citation>
    <scope>NUCLEOTIDE SEQUENCE [LARGE SCALE GENOMIC DNA]</scope>
    <source>
        <tissue evidence="5">Blood</tissue>
    </source>
</reference>
<feature type="domain" description="Death" evidence="4">
    <location>
        <begin position="509"/>
        <end position="583"/>
    </location>
</feature>
<dbReference type="PRINTS" id="PR01415">
    <property type="entry name" value="ANKYRIN"/>
</dbReference>
<feature type="repeat" description="ANK" evidence="3">
    <location>
        <begin position="369"/>
        <end position="401"/>
    </location>
</feature>
<dbReference type="InterPro" id="IPR011029">
    <property type="entry name" value="DEATH-like_dom_sf"/>
</dbReference>
<feature type="repeat" description="ANK" evidence="3">
    <location>
        <begin position="169"/>
        <end position="201"/>
    </location>
</feature>
<organism evidence="5 6">
    <name type="scientific">Columba livia</name>
    <name type="common">Rock dove</name>
    <dbReference type="NCBI Taxonomy" id="8932"/>
    <lineage>
        <taxon>Eukaryota</taxon>
        <taxon>Metazoa</taxon>
        <taxon>Chordata</taxon>
        <taxon>Craniata</taxon>
        <taxon>Vertebrata</taxon>
        <taxon>Euteleostomi</taxon>
        <taxon>Archelosauria</taxon>
        <taxon>Archosauria</taxon>
        <taxon>Dinosauria</taxon>
        <taxon>Saurischia</taxon>
        <taxon>Theropoda</taxon>
        <taxon>Coelurosauria</taxon>
        <taxon>Aves</taxon>
        <taxon>Neognathae</taxon>
        <taxon>Neoaves</taxon>
        <taxon>Columbimorphae</taxon>
        <taxon>Columbiformes</taxon>
        <taxon>Columbidae</taxon>
        <taxon>Columba</taxon>
    </lineage>
</organism>
<feature type="repeat" description="ANK" evidence="3">
    <location>
        <begin position="136"/>
        <end position="168"/>
    </location>
</feature>
<accession>A0A2I0M191</accession>
<dbReference type="InParanoid" id="A0A2I0M191"/>
<dbReference type="PANTHER" id="PTHR24198">
    <property type="entry name" value="ANKYRIN REPEAT AND PROTEIN KINASE DOMAIN-CONTAINING PROTEIN"/>
    <property type="match status" value="1"/>
</dbReference>
<keyword evidence="1" id="KW-0677">Repeat</keyword>
<comment type="caution">
    <text evidence="5">The sequence shown here is derived from an EMBL/GenBank/DDBJ whole genome shotgun (WGS) entry which is preliminary data.</text>
</comment>
<evidence type="ECO:0000256" key="2">
    <source>
        <dbReference type="ARBA" id="ARBA00023043"/>
    </source>
</evidence>
<dbReference type="Gene3D" id="1.25.40.20">
    <property type="entry name" value="Ankyrin repeat-containing domain"/>
    <property type="match status" value="3"/>
</dbReference>
<dbReference type="AlphaFoldDB" id="A0A2I0M191"/>
<dbReference type="Gene3D" id="1.10.533.10">
    <property type="entry name" value="Death Domain, Fas"/>
    <property type="match status" value="1"/>
</dbReference>
<dbReference type="InterPro" id="IPR036770">
    <property type="entry name" value="Ankyrin_rpt-contain_sf"/>
</dbReference>
<keyword evidence="2 3" id="KW-0040">ANK repeat</keyword>
<dbReference type="PROSITE" id="PS50088">
    <property type="entry name" value="ANK_REPEAT"/>
    <property type="match status" value="6"/>
</dbReference>
<evidence type="ECO:0000313" key="5">
    <source>
        <dbReference type="EMBL" id="PKK23442.1"/>
    </source>
</evidence>
<dbReference type="PROSITE" id="PS50297">
    <property type="entry name" value="ANK_REP_REGION"/>
    <property type="match status" value="5"/>
</dbReference>
<dbReference type="SUPFAM" id="SSF47986">
    <property type="entry name" value="DEATH domain"/>
    <property type="match status" value="1"/>
</dbReference>
<name>A0A2I0M191_COLLI</name>
<protein>
    <submittedName>
        <fullName evidence="5">Ankyrin repeat and death domain containing 1B</fullName>
    </submittedName>
</protein>
<dbReference type="STRING" id="8932.A0A2I0M191"/>
<evidence type="ECO:0000313" key="6">
    <source>
        <dbReference type="Proteomes" id="UP000053872"/>
    </source>
</evidence>
<dbReference type="InterPro" id="IPR000488">
    <property type="entry name" value="Death_dom"/>
</dbReference>
<dbReference type="SMART" id="SM00248">
    <property type="entry name" value="ANK"/>
    <property type="match status" value="11"/>
</dbReference>
<dbReference type="GO" id="GO:0007165">
    <property type="term" value="P:signal transduction"/>
    <property type="evidence" value="ECO:0007669"/>
    <property type="project" value="InterPro"/>
</dbReference>
<proteinExistence type="predicted"/>
<dbReference type="Proteomes" id="UP000053872">
    <property type="component" value="Unassembled WGS sequence"/>
</dbReference>
<dbReference type="InterPro" id="IPR002110">
    <property type="entry name" value="Ankyrin_rpt"/>
</dbReference>
<keyword evidence="6" id="KW-1185">Reference proteome</keyword>